<reference evidence="2 3" key="1">
    <citation type="submission" date="2022-07" db="EMBL/GenBank/DDBJ databases">
        <title>Methylomonas rivi sp. nov., Methylomonas rosea sp. nov., Methylomonas aureus sp. nov. and Methylomonas subterranea sp. nov., four novel methanotrophs isolated from a freshwater creek and the deep terrestrial subsurface.</title>
        <authorList>
            <person name="Abin C."/>
            <person name="Sankaranarayanan K."/>
            <person name="Garner C."/>
            <person name="Sindelar R."/>
            <person name="Kotary K."/>
            <person name="Garner R."/>
            <person name="Barclay S."/>
            <person name="Lawson P."/>
            <person name="Krumholz L."/>
        </authorList>
    </citation>
    <scope>NUCLEOTIDE SEQUENCE [LARGE SCALE GENOMIC DNA]</scope>
    <source>
        <strain evidence="2 3">WSC-6</strain>
    </source>
</reference>
<gene>
    <name evidence="2" type="ORF">NP596_00945</name>
</gene>
<feature type="domain" description="DUF4365" evidence="1">
    <location>
        <begin position="12"/>
        <end position="168"/>
    </location>
</feature>
<comment type="caution">
    <text evidence="2">The sequence shown here is derived from an EMBL/GenBank/DDBJ whole genome shotgun (WGS) entry which is preliminary data.</text>
</comment>
<accession>A0ABT1TZM6</accession>
<organism evidence="2 3">
    <name type="scientific">Methylomonas rivi</name>
    <dbReference type="NCBI Taxonomy" id="2952226"/>
    <lineage>
        <taxon>Bacteria</taxon>
        <taxon>Pseudomonadati</taxon>
        <taxon>Pseudomonadota</taxon>
        <taxon>Gammaproteobacteria</taxon>
        <taxon>Methylococcales</taxon>
        <taxon>Methylococcaceae</taxon>
        <taxon>Methylomonas</taxon>
    </lineage>
</organism>
<protein>
    <submittedName>
        <fullName evidence="2">DUF4365 domain-containing protein</fullName>
    </submittedName>
</protein>
<name>A0ABT1TZM6_9GAMM</name>
<evidence type="ECO:0000313" key="3">
    <source>
        <dbReference type="Proteomes" id="UP001524586"/>
    </source>
</evidence>
<dbReference type="InterPro" id="IPR025375">
    <property type="entry name" value="DUF4365"/>
</dbReference>
<sequence length="183" mass="20274">MRPLSNNDIEAELSYAYIHAVASKAGVGCKLGSRNDDNAGIDAELTAWGPFPGGGYRQEIDVKVQLKATVKQPVESDDKFLSYSLAGISRYDDLRSEAISTPRILVVLFLPENREEWLSLDEDALILRKCAYWVSLRGAKPSNNATAQTVYLPKANRFDPESLIALMASLSHNKVPRYSEVIK</sequence>
<dbReference type="Pfam" id="PF14280">
    <property type="entry name" value="DUF4365"/>
    <property type="match status" value="1"/>
</dbReference>
<dbReference type="EMBL" id="JANIBK010000002">
    <property type="protein sequence ID" value="MCQ8127007.1"/>
    <property type="molecule type" value="Genomic_DNA"/>
</dbReference>
<evidence type="ECO:0000259" key="1">
    <source>
        <dbReference type="Pfam" id="PF14280"/>
    </source>
</evidence>
<dbReference type="Proteomes" id="UP001524586">
    <property type="component" value="Unassembled WGS sequence"/>
</dbReference>
<evidence type="ECO:0000313" key="2">
    <source>
        <dbReference type="EMBL" id="MCQ8127007.1"/>
    </source>
</evidence>
<keyword evidence="3" id="KW-1185">Reference proteome</keyword>
<proteinExistence type="predicted"/>
<dbReference type="RefSeq" id="WP_256613324.1">
    <property type="nucleotide sequence ID" value="NZ_JANIBK010000002.1"/>
</dbReference>